<evidence type="ECO:0000256" key="3">
    <source>
        <dbReference type="ARBA" id="ARBA00022729"/>
    </source>
</evidence>
<dbReference type="EMBL" id="MCGO01000035">
    <property type="protein sequence ID" value="ORY40342.1"/>
    <property type="molecule type" value="Genomic_DNA"/>
</dbReference>
<organism evidence="8 9">
    <name type="scientific">Rhizoclosmatium globosum</name>
    <dbReference type="NCBI Taxonomy" id="329046"/>
    <lineage>
        <taxon>Eukaryota</taxon>
        <taxon>Fungi</taxon>
        <taxon>Fungi incertae sedis</taxon>
        <taxon>Chytridiomycota</taxon>
        <taxon>Chytridiomycota incertae sedis</taxon>
        <taxon>Chytridiomycetes</taxon>
        <taxon>Chytridiales</taxon>
        <taxon>Chytriomycetaceae</taxon>
        <taxon>Rhizoclosmatium</taxon>
    </lineage>
</organism>
<keyword evidence="5" id="KW-0449">Lipoprotein</keyword>
<evidence type="ECO:0000313" key="8">
    <source>
        <dbReference type="EMBL" id="ORY40342.1"/>
    </source>
</evidence>
<dbReference type="InterPro" id="IPR003760">
    <property type="entry name" value="PnrA-like"/>
</dbReference>
<dbReference type="PANTHER" id="PTHR34296">
    <property type="entry name" value="TRANSCRIPTIONAL ACTIVATOR PROTEIN MED"/>
    <property type="match status" value="1"/>
</dbReference>
<evidence type="ECO:0000256" key="5">
    <source>
        <dbReference type="ARBA" id="ARBA00023288"/>
    </source>
</evidence>
<name>A0A1Y2BZX9_9FUNG</name>
<evidence type="ECO:0000259" key="7">
    <source>
        <dbReference type="Pfam" id="PF02608"/>
    </source>
</evidence>
<evidence type="ECO:0000256" key="6">
    <source>
        <dbReference type="SAM" id="SignalP"/>
    </source>
</evidence>
<dbReference type="Proteomes" id="UP000193642">
    <property type="component" value="Unassembled WGS sequence"/>
</dbReference>
<evidence type="ECO:0000256" key="1">
    <source>
        <dbReference type="ARBA" id="ARBA00004236"/>
    </source>
</evidence>
<proteinExistence type="predicted"/>
<accession>A0A1Y2BZX9</accession>
<evidence type="ECO:0000256" key="4">
    <source>
        <dbReference type="ARBA" id="ARBA00023136"/>
    </source>
</evidence>
<comment type="subcellular location">
    <subcellularLocation>
        <location evidence="1">Cell membrane</location>
    </subcellularLocation>
</comment>
<dbReference type="Gene3D" id="3.40.50.2300">
    <property type="match status" value="2"/>
</dbReference>
<evidence type="ECO:0000256" key="2">
    <source>
        <dbReference type="ARBA" id="ARBA00022475"/>
    </source>
</evidence>
<dbReference type="InterPro" id="IPR050957">
    <property type="entry name" value="BMP_lipoprotein"/>
</dbReference>
<sequence>MKTGYKYLWLLVPWVEAAMKTFAIMIDQQNSDQTASNQFESLAMSGCQKAVSETLPTSSTKFQCKWIFAPPASYTSSPTTWLISQISSDPTIIHGYMMGFYYADLLIPIASHFPNISFSFNDAAIDPTSLPNIQGIVFQEDEAGFLAGVTAGSITQTNIVAVVGNYPIPPIQRYMQGYLKGVKY</sequence>
<feature type="domain" description="ABC transporter substrate-binding protein PnrA-like" evidence="7">
    <location>
        <begin position="96"/>
        <end position="184"/>
    </location>
</feature>
<comment type="caution">
    <text evidence="8">The sequence shown here is derived from an EMBL/GenBank/DDBJ whole genome shotgun (WGS) entry which is preliminary data.</text>
</comment>
<gene>
    <name evidence="8" type="ORF">BCR33DRAFT_362139</name>
</gene>
<reference evidence="8 9" key="1">
    <citation type="submission" date="2016-07" db="EMBL/GenBank/DDBJ databases">
        <title>Pervasive Adenine N6-methylation of Active Genes in Fungi.</title>
        <authorList>
            <consortium name="DOE Joint Genome Institute"/>
            <person name="Mondo S.J."/>
            <person name="Dannebaum R.O."/>
            <person name="Kuo R.C."/>
            <person name="Labutti K."/>
            <person name="Haridas S."/>
            <person name="Kuo A."/>
            <person name="Salamov A."/>
            <person name="Ahrendt S.R."/>
            <person name="Lipzen A."/>
            <person name="Sullivan W."/>
            <person name="Andreopoulos W.B."/>
            <person name="Clum A."/>
            <person name="Lindquist E."/>
            <person name="Daum C."/>
            <person name="Ramamoorthy G.K."/>
            <person name="Gryganskyi A."/>
            <person name="Culley D."/>
            <person name="Magnuson J.K."/>
            <person name="James T.Y."/>
            <person name="O'Malley M.A."/>
            <person name="Stajich J.E."/>
            <person name="Spatafora J.W."/>
            <person name="Visel A."/>
            <person name="Grigoriev I.V."/>
        </authorList>
    </citation>
    <scope>NUCLEOTIDE SEQUENCE [LARGE SCALE GENOMIC DNA]</scope>
    <source>
        <strain evidence="8 9">JEL800</strain>
    </source>
</reference>
<keyword evidence="4" id="KW-0472">Membrane</keyword>
<keyword evidence="9" id="KW-1185">Reference proteome</keyword>
<protein>
    <recommendedName>
        <fullName evidence="7">ABC transporter substrate-binding protein PnrA-like domain-containing protein</fullName>
    </recommendedName>
</protein>
<evidence type="ECO:0000313" key="9">
    <source>
        <dbReference type="Proteomes" id="UP000193642"/>
    </source>
</evidence>
<feature type="chain" id="PRO_5011965731" description="ABC transporter substrate-binding protein PnrA-like domain-containing protein" evidence="6">
    <location>
        <begin position="18"/>
        <end position="184"/>
    </location>
</feature>
<feature type="signal peptide" evidence="6">
    <location>
        <begin position="1"/>
        <end position="17"/>
    </location>
</feature>
<dbReference type="GO" id="GO:0005886">
    <property type="term" value="C:plasma membrane"/>
    <property type="evidence" value="ECO:0007669"/>
    <property type="project" value="UniProtKB-SubCell"/>
</dbReference>
<keyword evidence="2" id="KW-1003">Cell membrane</keyword>
<dbReference type="AlphaFoldDB" id="A0A1Y2BZX9"/>
<dbReference type="Pfam" id="PF02608">
    <property type="entry name" value="Bmp"/>
    <property type="match status" value="1"/>
</dbReference>
<dbReference type="OrthoDB" id="2156435at2759"/>
<dbReference type="PANTHER" id="PTHR34296:SF2">
    <property type="entry name" value="ABC TRANSPORTER GUANOSINE-BINDING PROTEIN NUPN"/>
    <property type="match status" value="1"/>
</dbReference>
<keyword evidence="3 6" id="KW-0732">Signal</keyword>